<evidence type="ECO:0008006" key="12">
    <source>
        <dbReference type="Google" id="ProtNLM"/>
    </source>
</evidence>
<organism evidence="9 11">
    <name type="scientific">Peronospora matthiolae</name>
    <dbReference type="NCBI Taxonomy" id="2874970"/>
    <lineage>
        <taxon>Eukaryota</taxon>
        <taxon>Sar</taxon>
        <taxon>Stramenopiles</taxon>
        <taxon>Oomycota</taxon>
        <taxon>Peronosporomycetes</taxon>
        <taxon>Peronosporales</taxon>
        <taxon>Peronosporaceae</taxon>
        <taxon>Peronospora</taxon>
    </lineage>
</organism>
<gene>
    <name evidence="10" type="ORF">PM001_LOCUS26673</name>
    <name evidence="9" type="ORF">PM001_LOCUS276</name>
</gene>
<dbReference type="InterPro" id="IPR012337">
    <property type="entry name" value="RNaseH-like_sf"/>
</dbReference>
<dbReference type="Pfam" id="PF07727">
    <property type="entry name" value="RVT_2"/>
    <property type="match status" value="1"/>
</dbReference>
<proteinExistence type="predicted"/>
<feature type="compositionally biased region" description="Low complexity" evidence="6">
    <location>
        <begin position="152"/>
        <end position="166"/>
    </location>
</feature>
<dbReference type="Gene3D" id="4.10.60.10">
    <property type="entry name" value="Zinc finger, CCHC-type"/>
    <property type="match status" value="1"/>
</dbReference>
<evidence type="ECO:0000256" key="1">
    <source>
        <dbReference type="ARBA" id="ARBA00022670"/>
    </source>
</evidence>
<feature type="compositionally biased region" description="Basic and acidic residues" evidence="6">
    <location>
        <begin position="940"/>
        <end position="960"/>
    </location>
</feature>
<comment type="caution">
    <text evidence="9">The sequence shown here is derived from an EMBL/GenBank/DDBJ whole genome shotgun (WGS) entry which is preliminary data.</text>
</comment>
<evidence type="ECO:0000259" key="8">
    <source>
        <dbReference type="PROSITE" id="PS50994"/>
    </source>
</evidence>
<evidence type="ECO:0000313" key="11">
    <source>
        <dbReference type="Proteomes" id="UP001162060"/>
    </source>
</evidence>
<evidence type="ECO:0000256" key="3">
    <source>
        <dbReference type="ARBA" id="ARBA00022750"/>
    </source>
</evidence>
<dbReference type="PROSITE" id="PS50994">
    <property type="entry name" value="INTEGRASE"/>
    <property type="match status" value="1"/>
</dbReference>
<dbReference type="InterPro" id="IPR039537">
    <property type="entry name" value="Retrotran_Ty1/copia-like"/>
</dbReference>
<dbReference type="SUPFAM" id="SSF53098">
    <property type="entry name" value="Ribonuclease H-like"/>
    <property type="match status" value="1"/>
</dbReference>
<dbReference type="Pfam" id="PF25597">
    <property type="entry name" value="SH3_retrovirus"/>
    <property type="match status" value="1"/>
</dbReference>
<keyword evidence="5" id="KW-0862">Zinc</keyword>
<evidence type="ECO:0000256" key="5">
    <source>
        <dbReference type="PROSITE-ProRule" id="PRU00047"/>
    </source>
</evidence>
<dbReference type="EMBL" id="CAKLBY020000003">
    <property type="protein sequence ID" value="CAK7891806.1"/>
    <property type="molecule type" value="Genomic_DNA"/>
</dbReference>
<name>A0AAV1SXV1_9STRA</name>
<dbReference type="Pfam" id="PF22936">
    <property type="entry name" value="Pol_BBD"/>
    <property type="match status" value="1"/>
</dbReference>
<dbReference type="Gene3D" id="3.30.420.10">
    <property type="entry name" value="Ribonuclease H-like superfamily/Ribonuclease H"/>
    <property type="match status" value="1"/>
</dbReference>
<feature type="domain" description="Integrase catalytic" evidence="8">
    <location>
        <begin position="656"/>
        <end position="825"/>
    </location>
</feature>
<dbReference type="Proteomes" id="UP001162060">
    <property type="component" value="Unassembled WGS sequence"/>
</dbReference>
<dbReference type="GO" id="GO:0003676">
    <property type="term" value="F:nucleic acid binding"/>
    <property type="evidence" value="ECO:0007669"/>
    <property type="project" value="InterPro"/>
</dbReference>
<keyword evidence="1" id="KW-0645">Protease</keyword>
<dbReference type="InterPro" id="IPR001584">
    <property type="entry name" value="Integrase_cat-core"/>
</dbReference>
<dbReference type="PANTHER" id="PTHR42648:SF28">
    <property type="entry name" value="TRANSPOSON-ENCODED PROTEIN WITH RIBONUCLEASE H-LIKE AND RETROVIRUS ZINC FINGER-LIKE DOMAINS"/>
    <property type="match status" value="1"/>
</dbReference>
<reference evidence="9" key="1">
    <citation type="submission" date="2024-01" db="EMBL/GenBank/DDBJ databases">
        <authorList>
            <person name="Webb A."/>
        </authorList>
    </citation>
    <scope>NUCLEOTIDE SEQUENCE</scope>
    <source>
        <strain evidence="9">Pm1</strain>
    </source>
</reference>
<feature type="domain" description="CCHC-type" evidence="7">
    <location>
        <begin position="409"/>
        <end position="426"/>
    </location>
</feature>
<dbReference type="GO" id="GO:0008270">
    <property type="term" value="F:zinc ion binding"/>
    <property type="evidence" value="ECO:0007669"/>
    <property type="project" value="UniProtKB-KW"/>
</dbReference>
<dbReference type="PROSITE" id="PS50158">
    <property type="entry name" value="ZF_CCHC"/>
    <property type="match status" value="1"/>
</dbReference>
<evidence type="ECO:0000259" key="7">
    <source>
        <dbReference type="PROSITE" id="PS50158"/>
    </source>
</evidence>
<dbReference type="SUPFAM" id="SSF57756">
    <property type="entry name" value="Retrovirus zinc finger-like domains"/>
    <property type="match status" value="1"/>
</dbReference>
<dbReference type="SUPFAM" id="SSF56672">
    <property type="entry name" value="DNA/RNA polymerases"/>
    <property type="match status" value="1"/>
</dbReference>
<feature type="compositionally biased region" description="Pro residues" evidence="6">
    <location>
        <begin position="140"/>
        <end position="151"/>
    </location>
</feature>
<keyword evidence="4" id="KW-0378">Hydrolase</keyword>
<evidence type="ECO:0000313" key="9">
    <source>
        <dbReference type="EMBL" id="CAK7891806.1"/>
    </source>
</evidence>
<evidence type="ECO:0000256" key="4">
    <source>
        <dbReference type="ARBA" id="ARBA00022801"/>
    </source>
</evidence>
<dbReference type="EMBL" id="CAKLBY020000264">
    <property type="protein sequence ID" value="CAK7941523.1"/>
    <property type="molecule type" value="Genomic_DNA"/>
</dbReference>
<feature type="region of interest" description="Disordered" evidence="6">
    <location>
        <begin position="131"/>
        <end position="176"/>
    </location>
</feature>
<keyword evidence="5" id="KW-0863">Zinc-finger</keyword>
<dbReference type="GO" id="GO:0004190">
    <property type="term" value="F:aspartic-type endopeptidase activity"/>
    <property type="evidence" value="ECO:0007669"/>
    <property type="project" value="UniProtKB-KW"/>
</dbReference>
<dbReference type="GO" id="GO:0015074">
    <property type="term" value="P:DNA integration"/>
    <property type="evidence" value="ECO:0007669"/>
    <property type="project" value="InterPro"/>
</dbReference>
<dbReference type="InterPro" id="IPR036875">
    <property type="entry name" value="Znf_CCHC_sf"/>
</dbReference>
<evidence type="ECO:0000256" key="6">
    <source>
        <dbReference type="SAM" id="MobiDB-lite"/>
    </source>
</evidence>
<feature type="compositionally biased region" description="Acidic residues" evidence="6">
    <location>
        <begin position="975"/>
        <end position="985"/>
    </location>
</feature>
<dbReference type="InterPro" id="IPR036397">
    <property type="entry name" value="RNaseH_sf"/>
</dbReference>
<dbReference type="PANTHER" id="PTHR42648">
    <property type="entry name" value="TRANSPOSASE, PUTATIVE-RELATED"/>
    <property type="match status" value="1"/>
</dbReference>
<feature type="compositionally biased region" description="Polar residues" evidence="6">
    <location>
        <begin position="49"/>
        <end position="59"/>
    </location>
</feature>
<dbReference type="InterPro" id="IPR013103">
    <property type="entry name" value="RVT_2"/>
</dbReference>
<keyword evidence="3" id="KW-0064">Aspartyl protease</keyword>
<keyword evidence="2" id="KW-0479">Metal-binding</keyword>
<protein>
    <recommendedName>
        <fullName evidence="12">Polyprotein</fullName>
    </recommendedName>
</protein>
<feature type="region of interest" description="Disordered" evidence="6">
    <location>
        <begin position="931"/>
        <end position="994"/>
    </location>
</feature>
<accession>A0AAV1SXV1</accession>
<dbReference type="SMART" id="SM00343">
    <property type="entry name" value="ZnF_C2HC"/>
    <property type="match status" value="1"/>
</dbReference>
<feature type="region of interest" description="Disordered" evidence="6">
    <location>
        <begin position="1"/>
        <end position="63"/>
    </location>
</feature>
<dbReference type="InterPro" id="IPR057670">
    <property type="entry name" value="SH3_retrovirus"/>
</dbReference>
<evidence type="ECO:0000256" key="2">
    <source>
        <dbReference type="ARBA" id="ARBA00022723"/>
    </source>
</evidence>
<dbReference type="InterPro" id="IPR001878">
    <property type="entry name" value="Znf_CCHC"/>
</dbReference>
<dbReference type="InterPro" id="IPR043502">
    <property type="entry name" value="DNA/RNA_pol_sf"/>
</dbReference>
<sequence length="1403" mass="157380">MSPSDNDSTPHQQTPVRDVARTDTHAQNVVADPSGMREETRSALDASEAQESASRISDASSERMDRLEGLLEGMAQQQAQFMANQMKMQDQMSRRADAAPTHPAEHLFNGSSAFTDFIRARDRRMRRGSLDEPMQNAMPPVTPCMPPPNQPPQQVNQNQPPRSSPNFTPREDYGLKIPKPRDLDWPGFAKFTGKETYPGVGADFKAWGMRFLQRLGAAQLMSGGDWPEEFKVLALSGKLDGAALSYYEKMLPVWSSVSNTLEHVLNSMLLLYMTPIPSTKGIELMISEKDQNKTWPEHYQYLVYVAERSGNSEQSVLECLCKSAPSHIQTAMLTRMNAQRPDYLVQAAELVAFAIDFEISMKKTNSGGGRDRAVRSSRALVVRYPGGGRSDQGGRERRYVARVESADSRKCYGCGEAGHIKANCPKKGDANSVSSRVALAIGTGTTADSDSWILDSGSSVHLVKDAMMLKNVKDCDHSCRAANNTMVRVTKVGTAELKTVVNGKEVIVDLTEVYYAENLADNIISYGLLEERGVFLMREGGQSYVVRQEDNRKIFEVFRRNNVLTIDVMGESTTDAQVRVVNLAVQEGFDEIDEAVTDTTLLELHQRLGHLSYDTIVRMADSAGSGIRLTDRTRPNCLTCAQGKQSKNNQPKKDTGRNAPIDKLGGVIGSDIKGPMTPKDRRGNRYLINFVDYSTNYVRVFVAKNKIEATKNFEHFLLYFEKRFNCRIHVLRTDGGKEYVNVDPFCRSAGVRRQISEADNQASNGKAERMHRTILNMARCMLFASGLPLFFWGDAVEYAAYVLNRSSCSANPKRMSPLEMLTGKISNLADMVTFGSPCSAFRDPGKKSWKTRSQVGMVIGKNDETKGFRVYLPKERTVITTQHIRNVETLNSEQNVQLQAQLEREDPMLRRDVSDLDDAAKRKEPHAVILLPSKRASAKTKHDSAESTKDAVKSKRKFSEEEKEPDVSKNYTDLQEAESGDELLPAEEQTRTRMQTRNMGDKHVPVSRVKAISLKDPKNYREAMKDPRVKQWEEAMCTEIEALEHNDTWEVIQKPRDSKLLHSKWVYKLKVHADGSIERFKARLVARGDEQVYGVDYTYTFSAVMEMISGKVILAVSRIWGVPARHGDVPSAYVKAEKEDDLEILLHIPQGMNIDSKLLRKHGVKDQRQLALRLKKGLYGLKQSGRLWNMMLHDILMSLNFSQCYTDSCLYIKTETDGKTLVGIYVDDVLVTGTDVKKVDNFFNDMQVIELKDLGVVTKFLGIAFNYSAKTGWALDQESTIDEMLDKFGLKDSAAVRVPISGEDGYEEITLLPSGGSGSPQRPTVQTFQSLVGSLLWIARCTRPDIAFAVHRVTRRSHAPTEGDWRLAKKIAKYLKGTKGLKFIMHEKKGRNQGRWRAGRSLQ</sequence>
<evidence type="ECO:0000313" key="10">
    <source>
        <dbReference type="EMBL" id="CAK7941523.1"/>
    </source>
</evidence>
<dbReference type="GO" id="GO:0006508">
    <property type="term" value="P:proteolysis"/>
    <property type="evidence" value="ECO:0007669"/>
    <property type="project" value="UniProtKB-KW"/>
</dbReference>
<feature type="region of interest" description="Disordered" evidence="6">
    <location>
        <begin position="641"/>
        <end position="660"/>
    </location>
</feature>
<feature type="compositionally biased region" description="Polar residues" evidence="6">
    <location>
        <begin position="1"/>
        <end position="15"/>
    </location>
</feature>
<dbReference type="InterPro" id="IPR054722">
    <property type="entry name" value="PolX-like_BBD"/>
</dbReference>